<reference evidence="1 2" key="1">
    <citation type="submission" date="2018-12" db="EMBL/GenBank/DDBJ databases">
        <authorList>
            <consortium name="Pathogen Informatics"/>
        </authorList>
    </citation>
    <scope>NUCLEOTIDE SEQUENCE [LARGE SCALE GENOMIC DNA]</scope>
    <source>
        <strain evidence="1 2">NCTC9695</strain>
    </source>
</reference>
<protein>
    <submittedName>
        <fullName evidence="1">Uncharacterized protein</fullName>
    </submittedName>
</protein>
<accession>A0A447TGL7</accession>
<evidence type="ECO:0000313" key="1">
    <source>
        <dbReference type="EMBL" id="VEB44095.1"/>
    </source>
</evidence>
<organism evidence="1 2">
    <name type="scientific">Chromobacterium violaceum</name>
    <dbReference type="NCBI Taxonomy" id="536"/>
    <lineage>
        <taxon>Bacteria</taxon>
        <taxon>Pseudomonadati</taxon>
        <taxon>Pseudomonadota</taxon>
        <taxon>Betaproteobacteria</taxon>
        <taxon>Neisseriales</taxon>
        <taxon>Chromobacteriaceae</taxon>
        <taxon>Chromobacterium</taxon>
    </lineage>
</organism>
<proteinExistence type="predicted"/>
<gene>
    <name evidence="1" type="ORF">NCTC9695_04569</name>
</gene>
<dbReference type="AlphaFoldDB" id="A0A447TGL7"/>
<dbReference type="EMBL" id="LR134182">
    <property type="protein sequence ID" value="VEB44095.1"/>
    <property type="molecule type" value="Genomic_DNA"/>
</dbReference>
<name>A0A447TGL7_CHRVL</name>
<evidence type="ECO:0000313" key="2">
    <source>
        <dbReference type="Proteomes" id="UP000275777"/>
    </source>
</evidence>
<sequence length="84" mass="9327">MDNVTRLAVLFGALPVEYREEIKAEVEQIKVRLDALPECQRSWVEAWLVAERLGLAVEGGDPGNIWGLTGLRTRETFLVAGSES</sequence>
<dbReference type="Proteomes" id="UP000275777">
    <property type="component" value="Chromosome"/>
</dbReference>